<dbReference type="OrthoDB" id="3215115at2"/>
<protein>
    <submittedName>
        <fullName evidence="2">Uncharacterized protein</fullName>
    </submittedName>
</protein>
<reference evidence="3" key="1">
    <citation type="submission" date="2016-07" db="EMBL/GenBank/DDBJ databases">
        <title>Frankia sp. NRRL B-16219 Genome sequencing.</title>
        <authorList>
            <person name="Ghodhbane-Gtari F."/>
            <person name="Swanson E."/>
            <person name="Gueddou A."/>
            <person name="Louati M."/>
            <person name="Nouioui I."/>
            <person name="Hezbri K."/>
            <person name="Abebe-Akele F."/>
            <person name="Simpson S."/>
            <person name="Morris K."/>
            <person name="Thomas K."/>
            <person name="Gtari M."/>
            <person name="Tisa L.S."/>
        </authorList>
    </citation>
    <scope>NUCLEOTIDE SEQUENCE [LARGE SCALE GENOMIC DNA]</scope>
    <source>
        <strain evidence="3">NRRL B-16219</strain>
    </source>
</reference>
<evidence type="ECO:0000256" key="1">
    <source>
        <dbReference type="SAM" id="MobiDB-lite"/>
    </source>
</evidence>
<accession>A0A1S1REU7</accession>
<feature type="compositionally biased region" description="Low complexity" evidence="1">
    <location>
        <begin position="39"/>
        <end position="60"/>
    </location>
</feature>
<evidence type="ECO:0000313" key="3">
    <source>
        <dbReference type="Proteomes" id="UP000179769"/>
    </source>
</evidence>
<keyword evidence="3" id="KW-1185">Reference proteome</keyword>
<proteinExistence type="predicted"/>
<sequence>MGCRPFALSNRGIVGLSSRLGAMVVAVIMFAGCSSDSGGSASPESTSLTSSPSPVVGTSRPPSPSPSPAPVPTPLPTSAYPPLAGFGEVHDIGKVVGISDGPDGTVLSLDRSKYVLCTPQSGDAETCLDGYRIDDVEGGTLDYVVTPTVRVVLSVRPEEYETGDLADLREFVAARPSSLMILRLDAGGRVMAVGQPWLP</sequence>
<dbReference type="AlphaFoldDB" id="A0A1S1REU7"/>
<evidence type="ECO:0000313" key="2">
    <source>
        <dbReference type="EMBL" id="OHV43762.1"/>
    </source>
</evidence>
<feature type="compositionally biased region" description="Pro residues" evidence="1">
    <location>
        <begin position="61"/>
        <end position="75"/>
    </location>
</feature>
<gene>
    <name evidence="2" type="ORF">BBK14_31170</name>
</gene>
<dbReference type="Proteomes" id="UP000179769">
    <property type="component" value="Unassembled WGS sequence"/>
</dbReference>
<dbReference type="EMBL" id="MAXA01000028">
    <property type="protein sequence ID" value="OHV43762.1"/>
    <property type="molecule type" value="Genomic_DNA"/>
</dbReference>
<dbReference type="PROSITE" id="PS51257">
    <property type="entry name" value="PROKAR_LIPOPROTEIN"/>
    <property type="match status" value="1"/>
</dbReference>
<feature type="region of interest" description="Disordered" evidence="1">
    <location>
        <begin position="39"/>
        <end position="76"/>
    </location>
</feature>
<name>A0A1S1REU7_9ACTN</name>
<comment type="caution">
    <text evidence="2">The sequence shown here is derived from an EMBL/GenBank/DDBJ whole genome shotgun (WGS) entry which is preliminary data.</text>
</comment>
<organism evidence="2 3">
    <name type="scientific">Parafrankia soli</name>
    <dbReference type="NCBI Taxonomy" id="2599596"/>
    <lineage>
        <taxon>Bacteria</taxon>
        <taxon>Bacillati</taxon>
        <taxon>Actinomycetota</taxon>
        <taxon>Actinomycetes</taxon>
        <taxon>Frankiales</taxon>
        <taxon>Frankiaceae</taxon>
        <taxon>Parafrankia</taxon>
    </lineage>
</organism>